<accession>A0A6A6JEW9</accession>
<feature type="compositionally biased region" description="Basic and acidic residues" evidence="1">
    <location>
        <begin position="159"/>
        <end position="172"/>
    </location>
</feature>
<evidence type="ECO:0000256" key="1">
    <source>
        <dbReference type="SAM" id="MobiDB-lite"/>
    </source>
</evidence>
<organism evidence="2 3">
    <name type="scientific">Westerdykella ornata</name>
    <dbReference type="NCBI Taxonomy" id="318751"/>
    <lineage>
        <taxon>Eukaryota</taxon>
        <taxon>Fungi</taxon>
        <taxon>Dikarya</taxon>
        <taxon>Ascomycota</taxon>
        <taxon>Pezizomycotina</taxon>
        <taxon>Dothideomycetes</taxon>
        <taxon>Pleosporomycetidae</taxon>
        <taxon>Pleosporales</taxon>
        <taxon>Sporormiaceae</taxon>
        <taxon>Westerdykella</taxon>
    </lineage>
</organism>
<feature type="region of interest" description="Disordered" evidence="1">
    <location>
        <begin position="1"/>
        <end position="182"/>
    </location>
</feature>
<name>A0A6A6JEW9_WESOR</name>
<sequence>MAEDNPTSPKKRKRDNKDRDKPGTLKIQSKRRSLRQNTELPCIKETAQLDVVNSPQLEQETMDLKQPPRSPSPEPKSGMGMPNDGDGGPSSAQDQPSSSEPQSPSASECTSSDDLPLGIAPTVTSSHLTVESASRSRRPSVIGSNVGSMSPPRSSRYSKRQESKRRDREKERRRAGRARARR</sequence>
<dbReference type="AlphaFoldDB" id="A0A6A6JEW9"/>
<gene>
    <name evidence="2" type="ORF">EI97DRAFT_434692</name>
</gene>
<proteinExistence type="predicted"/>
<feature type="compositionally biased region" description="Polar residues" evidence="1">
    <location>
        <begin position="142"/>
        <end position="155"/>
    </location>
</feature>
<reference evidence="2" key="1">
    <citation type="journal article" date="2020" name="Stud. Mycol.">
        <title>101 Dothideomycetes genomes: a test case for predicting lifestyles and emergence of pathogens.</title>
        <authorList>
            <person name="Haridas S."/>
            <person name="Albert R."/>
            <person name="Binder M."/>
            <person name="Bloem J."/>
            <person name="Labutti K."/>
            <person name="Salamov A."/>
            <person name="Andreopoulos B."/>
            <person name="Baker S."/>
            <person name="Barry K."/>
            <person name="Bills G."/>
            <person name="Bluhm B."/>
            <person name="Cannon C."/>
            <person name="Castanera R."/>
            <person name="Culley D."/>
            <person name="Daum C."/>
            <person name="Ezra D."/>
            <person name="Gonzalez J."/>
            <person name="Henrissat B."/>
            <person name="Kuo A."/>
            <person name="Liang C."/>
            <person name="Lipzen A."/>
            <person name="Lutzoni F."/>
            <person name="Magnuson J."/>
            <person name="Mondo S."/>
            <person name="Nolan M."/>
            <person name="Ohm R."/>
            <person name="Pangilinan J."/>
            <person name="Park H.-J."/>
            <person name="Ramirez L."/>
            <person name="Alfaro M."/>
            <person name="Sun H."/>
            <person name="Tritt A."/>
            <person name="Yoshinaga Y."/>
            <person name="Zwiers L.-H."/>
            <person name="Turgeon B."/>
            <person name="Goodwin S."/>
            <person name="Spatafora J."/>
            <person name="Crous P."/>
            <person name="Grigoriev I."/>
        </authorList>
    </citation>
    <scope>NUCLEOTIDE SEQUENCE</scope>
    <source>
        <strain evidence="2">CBS 379.55</strain>
    </source>
</reference>
<keyword evidence="3" id="KW-1185">Reference proteome</keyword>
<protein>
    <submittedName>
        <fullName evidence="2">Uncharacterized protein</fullName>
    </submittedName>
</protein>
<feature type="compositionally biased region" description="Low complexity" evidence="1">
    <location>
        <begin position="77"/>
        <end position="108"/>
    </location>
</feature>
<evidence type="ECO:0000313" key="2">
    <source>
        <dbReference type="EMBL" id="KAF2274784.1"/>
    </source>
</evidence>
<feature type="compositionally biased region" description="Basic residues" evidence="1">
    <location>
        <begin position="173"/>
        <end position="182"/>
    </location>
</feature>
<dbReference type="RefSeq" id="XP_033652323.1">
    <property type="nucleotide sequence ID" value="XM_033798691.1"/>
</dbReference>
<dbReference type="GeneID" id="54551866"/>
<feature type="compositionally biased region" description="Polar residues" evidence="1">
    <location>
        <begin position="122"/>
        <end position="133"/>
    </location>
</feature>
<dbReference type="EMBL" id="ML986500">
    <property type="protein sequence ID" value="KAF2274784.1"/>
    <property type="molecule type" value="Genomic_DNA"/>
</dbReference>
<dbReference type="Proteomes" id="UP000800097">
    <property type="component" value="Unassembled WGS sequence"/>
</dbReference>
<evidence type="ECO:0000313" key="3">
    <source>
        <dbReference type="Proteomes" id="UP000800097"/>
    </source>
</evidence>